<evidence type="ECO:0000313" key="2">
    <source>
        <dbReference type="EMBL" id="CAA6830761.1"/>
    </source>
</evidence>
<keyword evidence="1" id="KW-0472">Membrane</keyword>
<gene>
    <name evidence="2" type="ORF">HELGO_WM26779</name>
</gene>
<protein>
    <submittedName>
        <fullName evidence="2">Uncharacterized protein</fullName>
    </submittedName>
</protein>
<proteinExistence type="predicted"/>
<feature type="transmembrane region" description="Helical" evidence="1">
    <location>
        <begin position="124"/>
        <end position="145"/>
    </location>
</feature>
<evidence type="ECO:0000256" key="1">
    <source>
        <dbReference type="SAM" id="Phobius"/>
    </source>
</evidence>
<accession>A0A6S6UIV0</accession>
<keyword evidence="1" id="KW-0812">Transmembrane</keyword>
<reference evidence="2" key="1">
    <citation type="submission" date="2020-01" db="EMBL/GenBank/DDBJ databases">
        <authorList>
            <person name="Meier V. D."/>
            <person name="Meier V D."/>
        </authorList>
    </citation>
    <scope>NUCLEOTIDE SEQUENCE</scope>
    <source>
        <strain evidence="2">HLG_WM_MAG_09</strain>
    </source>
</reference>
<keyword evidence="1" id="KW-1133">Transmembrane helix</keyword>
<dbReference type="EMBL" id="CACVAT010000627">
    <property type="protein sequence ID" value="CAA6830761.1"/>
    <property type="molecule type" value="Genomic_DNA"/>
</dbReference>
<sequence length="147" mass="16562">MKGLNGYIYLETHTDQPGQVRVLTQNEEPSRSQSGDTTQIRYIAKFKNAHIAYMHVHNTLKKKLTNINTRFYATSIPEAIAAIESEKLSHERIWLDPALPEDEVNKIGEHTESFKTSHKRVDTAFLVIGAIGIMLLLFILLGGAWSA</sequence>
<dbReference type="AlphaFoldDB" id="A0A6S6UIV0"/>
<name>A0A6S6UIV0_9GAMM</name>
<organism evidence="2">
    <name type="scientific">uncultured Thiotrichaceae bacterium</name>
    <dbReference type="NCBI Taxonomy" id="298394"/>
    <lineage>
        <taxon>Bacteria</taxon>
        <taxon>Pseudomonadati</taxon>
        <taxon>Pseudomonadota</taxon>
        <taxon>Gammaproteobacteria</taxon>
        <taxon>Thiotrichales</taxon>
        <taxon>Thiotrichaceae</taxon>
        <taxon>environmental samples</taxon>
    </lineage>
</organism>